<evidence type="ECO:0000313" key="4">
    <source>
        <dbReference type="Proteomes" id="UP000663832"/>
    </source>
</evidence>
<evidence type="ECO:0000256" key="1">
    <source>
        <dbReference type="SAM" id="MobiDB-lite"/>
    </source>
</evidence>
<evidence type="ECO:0000313" key="2">
    <source>
        <dbReference type="EMBL" id="CAF1329560.1"/>
    </source>
</evidence>
<dbReference type="EMBL" id="CAJNOI010000685">
    <property type="protein sequence ID" value="CAF1329560.1"/>
    <property type="molecule type" value="Genomic_DNA"/>
</dbReference>
<keyword evidence="4" id="KW-1185">Reference proteome</keyword>
<name>A0A815ZZ09_9BILA</name>
<dbReference type="Proteomes" id="UP000663832">
    <property type="component" value="Unassembled WGS sequence"/>
</dbReference>
<accession>A0A815ZZ09</accession>
<reference evidence="3" key="1">
    <citation type="submission" date="2021-02" db="EMBL/GenBank/DDBJ databases">
        <authorList>
            <person name="Nowell W R."/>
        </authorList>
    </citation>
    <scope>NUCLEOTIDE SEQUENCE</scope>
</reference>
<protein>
    <submittedName>
        <fullName evidence="3">Uncharacterized protein</fullName>
    </submittedName>
</protein>
<dbReference type="OrthoDB" id="5917212at2759"/>
<organism evidence="3 4">
    <name type="scientific">Adineta steineri</name>
    <dbReference type="NCBI Taxonomy" id="433720"/>
    <lineage>
        <taxon>Eukaryota</taxon>
        <taxon>Metazoa</taxon>
        <taxon>Spiralia</taxon>
        <taxon>Gnathifera</taxon>
        <taxon>Rotifera</taxon>
        <taxon>Eurotatoria</taxon>
        <taxon>Bdelloidea</taxon>
        <taxon>Adinetida</taxon>
        <taxon>Adinetidae</taxon>
        <taxon>Adineta</taxon>
    </lineage>
</organism>
<evidence type="ECO:0000313" key="3">
    <source>
        <dbReference type="EMBL" id="CAF1588974.1"/>
    </source>
</evidence>
<gene>
    <name evidence="2" type="ORF">BJG266_LOCUS33805</name>
    <name evidence="3" type="ORF">QVE165_LOCUS50993</name>
</gene>
<comment type="caution">
    <text evidence="3">The sequence shown here is derived from an EMBL/GenBank/DDBJ whole genome shotgun (WGS) entry which is preliminary data.</text>
</comment>
<feature type="compositionally biased region" description="Polar residues" evidence="1">
    <location>
        <begin position="29"/>
        <end position="46"/>
    </location>
</feature>
<dbReference type="Proteomes" id="UP000663877">
    <property type="component" value="Unassembled WGS sequence"/>
</dbReference>
<feature type="region of interest" description="Disordered" evidence="1">
    <location>
        <begin position="29"/>
        <end position="49"/>
    </location>
</feature>
<dbReference type="EMBL" id="CAJNOM010001055">
    <property type="protein sequence ID" value="CAF1588974.1"/>
    <property type="molecule type" value="Genomic_DNA"/>
</dbReference>
<sequence length="124" mass="13690">MSRTSSFYSANEILTSDDDIVENNLTSMTSIDASNSSTGDISTNQTTDDHGWANFGTFENNVNIGSNDEWADFKTSAMPSTDQSIDIPSNRINTDDDDVFADYGEVKESPKYQTSSFSLVRLFI</sequence>
<proteinExistence type="predicted"/>
<dbReference type="AlphaFoldDB" id="A0A815ZZ09"/>